<reference evidence="3" key="1">
    <citation type="submission" date="2022-12" db="EMBL/GenBank/DDBJ databases">
        <authorList>
            <person name="Ruckert C."/>
            <person name="Busche T."/>
            <person name="Kalinowski J."/>
            <person name="Wittmann C."/>
        </authorList>
    </citation>
    <scope>NUCLEOTIDE SEQUENCE</scope>
    <source>
        <strain evidence="3">DSM 40467</strain>
    </source>
</reference>
<evidence type="ECO:0008006" key="5">
    <source>
        <dbReference type="Google" id="ProtNLM"/>
    </source>
</evidence>
<evidence type="ECO:0000256" key="1">
    <source>
        <dbReference type="SAM" id="MobiDB-lite"/>
    </source>
</evidence>
<evidence type="ECO:0000313" key="3">
    <source>
        <dbReference type="EMBL" id="WAZ24805.1"/>
    </source>
</evidence>
<dbReference type="PROSITE" id="PS51318">
    <property type="entry name" value="TAT"/>
    <property type="match status" value="1"/>
</dbReference>
<gene>
    <name evidence="3" type="ORF">STRCI_006257</name>
</gene>
<dbReference type="RefSeq" id="WP_269662292.1">
    <property type="nucleotide sequence ID" value="NZ_CP114413.1"/>
</dbReference>
<organism evidence="3 4">
    <name type="scientific">Streptomyces cinnabarinus</name>
    <dbReference type="NCBI Taxonomy" id="67287"/>
    <lineage>
        <taxon>Bacteria</taxon>
        <taxon>Bacillati</taxon>
        <taxon>Actinomycetota</taxon>
        <taxon>Actinomycetes</taxon>
        <taxon>Kitasatosporales</taxon>
        <taxon>Streptomycetaceae</taxon>
        <taxon>Streptomyces</taxon>
    </lineage>
</organism>
<dbReference type="InterPro" id="IPR006311">
    <property type="entry name" value="TAT_signal"/>
</dbReference>
<feature type="compositionally biased region" description="Basic and acidic residues" evidence="1">
    <location>
        <begin position="66"/>
        <end position="87"/>
    </location>
</feature>
<evidence type="ECO:0000313" key="4">
    <source>
        <dbReference type="Proteomes" id="UP001164439"/>
    </source>
</evidence>
<accession>A0ABY7KMC0</accession>
<dbReference type="Proteomes" id="UP001164439">
    <property type="component" value="Chromosome"/>
</dbReference>
<name>A0ABY7KMC0_9ACTN</name>
<proteinExistence type="predicted"/>
<keyword evidence="2" id="KW-0732">Signal</keyword>
<protein>
    <recommendedName>
        <fullName evidence="5">Lipoprotein</fullName>
    </recommendedName>
</protein>
<feature type="signal peptide" evidence="2">
    <location>
        <begin position="1"/>
        <end position="20"/>
    </location>
</feature>
<evidence type="ECO:0000256" key="2">
    <source>
        <dbReference type="SAM" id="SignalP"/>
    </source>
</evidence>
<feature type="region of interest" description="Disordered" evidence="1">
    <location>
        <begin position="27"/>
        <end position="87"/>
    </location>
</feature>
<sequence>MPLSTPVRRTRLAAAGLALAGSLALTGCGEPRPADAQDGAAARPPGASPYVEPGANDGAPHYNENNAHRQPREMSPAHEKDAQREAERIEPVLKKLWKQGKWDPGSVRAALLGLGYAEGDGGLAVEAMRSRYQDGEYVVPEGAMVGLRVHRDACVTAFVQKSNYGVQANGPYLETGCMTPPVGH</sequence>
<feature type="chain" id="PRO_5046369154" description="Lipoprotein" evidence="2">
    <location>
        <begin position="21"/>
        <end position="184"/>
    </location>
</feature>
<dbReference type="EMBL" id="CP114413">
    <property type="protein sequence ID" value="WAZ24805.1"/>
    <property type="molecule type" value="Genomic_DNA"/>
</dbReference>
<keyword evidence="4" id="KW-1185">Reference proteome</keyword>